<dbReference type="RefSeq" id="WP_235030372.1">
    <property type="nucleotide sequence ID" value="NZ_FNVT01000007.1"/>
</dbReference>
<feature type="region of interest" description="Disordered" evidence="2">
    <location>
        <begin position="1"/>
        <end position="34"/>
    </location>
</feature>
<dbReference type="EMBL" id="FNVT01000007">
    <property type="protein sequence ID" value="SEG90660.1"/>
    <property type="molecule type" value="Genomic_DNA"/>
</dbReference>
<feature type="region of interest" description="Disordered" evidence="2">
    <location>
        <begin position="78"/>
        <end position="102"/>
    </location>
</feature>
<feature type="domain" description="PPIase cyclophilin-type" evidence="4">
    <location>
        <begin position="139"/>
        <end position="305"/>
    </location>
</feature>
<feature type="transmembrane region" description="Helical" evidence="3">
    <location>
        <begin position="40"/>
        <end position="61"/>
    </location>
</feature>
<dbReference type="PANTHER" id="PTHR45625">
    <property type="entry name" value="PEPTIDYL-PROLYL CIS-TRANS ISOMERASE-RELATED"/>
    <property type="match status" value="1"/>
</dbReference>
<dbReference type="PROSITE" id="PS50072">
    <property type="entry name" value="CSA_PPIASE_2"/>
    <property type="match status" value="1"/>
</dbReference>
<evidence type="ECO:0000256" key="2">
    <source>
        <dbReference type="SAM" id="MobiDB-lite"/>
    </source>
</evidence>
<sequence length="306" mass="32057">MSGDDRQNEEDRQAELAREHKERQAKRASDQTAKARRNTFIGAGVAVVVVAAGVFAATTLVGNDKGAAEVDAAARASASASPSTSSGPLEPAPSITPTKTGPVSCAYKRETAVPNKFVGLPGKRPNMKLKKMTIEFNRGKVVVDLMTAAAPCSVNSMSFLSKKKFYDNMKCHRLVTPDVAGVHMLQCGDPLAKADGKNPTDGQGTSGYVFTDENIDIPVGKGVVFLTQAGDAAGQNNSQFAFSLSDENVQIGAGYNVLGMVSEGMDTLLAMATSGKDLLLNDADITGDGGTTAPKNPVIIKRITFS</sequence>
<dbReference type="Pfam" id="PF00160">
    <property type="entry name" value="Pro_isomerase"/>
    <property type="match status" value="1"/>
</dbReference>
<dbReference type="SUPFAM" id="SSF50891">
    <property type="entry name" value="Cyclophilin-like"/>
    <property type="match status" value="1"/>
</dbReference>
<keyword evidence="3" id="KW-0472">Membrane</keyword>
<dbReference type="InterPro" id="IPR002130">
    <property type="entry name" value="Cyclophilin-type_PPIase_dom"/>
</dbReference>
<evidence type="ECO:0000313" key="5">
    <source>
        <dbReference type="EMBL" id="SEG90660.1"/>
    </source>
</evidence>
<evidence type="ECO:0000313" key="6">
    <source>
        <dbReference type="Proteomes" id="UP000236732"/>
    </source>
</evidence>
<accession>A0A1H6DZ83</accession>
<reference evidence="5 6" key="1">
    <citation type="submission" date="2016-10" db="EMBL/GenBank/DDBJ databases">
        <authorList>
            <person name="de Groot N.N."/>
        </authorList>
    </citation>
    <scope>NUCLEOTIDE SEQUENCE [LARGE SCALE GENOMIC DNA]</scope>
    <source>
        <strain evidence="5 6">CGMCC 4.7037</strain>
    </source>
</reference>
<keyword evidence="6" id="KW-1185">Reference proteome</keyword>
<name>A0A1H6DZ83_9ACTN</name>
<proteinExistence type="predicted"/>
<dbReference type="InterPro" id="IPR044666">
    <property type="entry name" value="Cyclophilin_A-like"/>
</dbReference>
<dbReference type="PANTHER" id="PTHR45625:SF3">
    <property type="entry name" value="PEPTIDYL-PROLYL CIS-TRANS ISOMERASE B-RELATED"/>
    <property type="match status" value="1"/>
</dbReference>
<organism evidence="5 6">
    <name type="scientific">Nonomuraea solani</name>
    <dbReference type="NCBI Taxonomy" id="1144553"/>
    <lineage>
        <taxon>Bacteria</taxon>
        <taxon>Bacillati</taxon>
        <taxon>Actinomycetota</taxon>
        <taxon>Actinomycetes</taxon>
        <taxon>Streptosporangiales</taxon>
        <taxon>Streptosporangiaceae</taxon>
        <taxon>Nonomuraea</taxon>
    </lineage>
</organism>
<dbReference type="GO" id="GO:0003755">
    <property type="term" value="F:peptidyl-prolyl cis-trans isomerase activity"/>
    <property type="evidence" value="ECO:0007669"/>
    <property type="project" value="InterPro"/>
</dbReference>
<evidence type="ECO:0000256" key="3">
    <source>
        <dbReference type="SAM" id="Phobius"/>
    </source>
</evidence>
<comment type="function">
    <text evidence="1">PPIases accelerate the folding of proteins. It catalyzes the cis-trans isomerization of proline imidic peptide bonds in oligopeptides.</text>
</comment>
<dbReference type="InterPro" id="IPR029000">
    <property type="entry name" value="Cyclophilin-like_dom_sf"/>
</dbReference>
<gene>
    <name evidence="5" type="ORF">SAMN05444920_10784</name>
</gene>
<keyword evidence="3" id="KW-0812">Transmembrane</keyword>
<evidence type="ECO:0000256" key="1">
    <source>
        <dbReference type="ARBA" id="ARBA00002388"/>
    </source>
</evidence>
<protein>
    <submittedName>
        <fullName evidence="5">Peptidyl-prolyl cis-trans isomerase B (Cyclophilin B)</fullName>
    </submittedName>
</protein>
<dbReference type="Gene3D" id="2.40.100.10">
    <property type="entry name" value="Cyclophilin-like"/>
    <property type="match status" value="1"/>
</dbReference>
<keyword evidence="5" id="KW-0413">Isomerase</keyword>
<evidence type="ECO:0000259" key="4">
    <source>
        <dbReference type="PROSITE" id="PS50072"/>
    </source>
</evidence>
<keyword evidence="3" id="KW-1133">Transmembrane helix</keyword>
<dbReference type="AlphaFoldDB" id="A0A1H6DZ83"/>
<dbReference type="Proteomes" id="UP000236732">
    <property type="component" value="Unassembled WGS sequence"/>
</dbReference>
<feature type="compositionally biased region" description="Basic and acidic residues" evidence="2">
    <location>
        <begin position="1"/>
        <end position="29"/>
    </location>
</feature>